<name>A0A7X1KR17_9SPHN</name>
<dbReference type="RefSeq" id="WP_185680117.1">
    <property type="nucleotide sequence ID" value="NZ_JACLAX010000016.1"/>
</dbReference>
<reference evidence="1 2" key="1">
    <citation type="submission" date="2020-08" db="EMBL/GenBank/DDBJ databases">
        <title>The genome sequence of type strain Novosphingobium piscinae KCTC 42194.</title>
        <authorList>
            <person name="Liu Y."/>
        </authorList>
    </citation>
    <scope>NUCLEOTIDE SEQUENCE [LARGE SCALE GENOMIC DNA]</scope>
    <source>
        <strain evidence="1 2">KCTC 42194</strain>
    </source>
</reference>
<proteinExistence type="predicted"/>
<accession>A0A7X1KR17</accession>
<comment type="caution">
    <text evidence="1">The sequence shown here is derived from an EMBL/GenBank/DDBJ whole genome shotgun (WGS) entry which is preliminary data.</text>
</comment>
<keyword evidence="2" id="KW-1185">Reference proteome</keyword>
<organism evidence="1 2">
    <name type="scientific">Novosphingobium piscinae</name>
    <dbReference type="NCBI Taxonomy" id="1507448"/>
    <lineage>
        <taxon>Bacteria</taxon>
        <taxon>Pseudomonadati</taxon>
        <taxon>Pseudomonadota</taxon>
        <taxon>Alphaproteobacteria</taxon>
        <taxon>Sphingomonadales</taxon>
        <taxon>Sphingomonadaceae</taxon>
        <taxon>Novosphingobium</taxon>
    </lineage>
</organism>
<dbReference type="AlphaFoldDB" id="A0A7X1KR17"/>
<sequence>MSFELNSAFERREEWKSARLSQVEYQEIARALKTLASERGAPAEPAIAALAQRGLDAALGVLAEATGGGVEAQFHQCRARDRLR</sequence>
<gene>
    <name evidence="1" type="ORF">H7F53_13965</name>
</gene>
<evidence type="ECO:0000313" key="1">
    <source>
        <dbReference type="EMBL" id="MBC2670257.1"/>
    </source>
</evidence>
<protein>
    <submittedName>
        <fullName evidence="1">Uncharacterized protein</fullName>
    </submittedName>
</protein>
<dbReference type="Proteomes" id="UP000551327">
    <property type="component" value="Unassembled WGS sequence"/>
</dbReference>
<evidence type="ECO:0000313" key="2">
    <source>
        <dbReference type="Proteomes" id="UP000551327"/>
    </source>
</evidence>
<dbReference type="EMBL" id="JACLAX010000016">
    <property type="protein sequence ID" value="MBC2670257.1"/>
    <property type="molecule type" value="Genomic_DNA"/>
</dbReference>